<evidence type="ECO:0000313" key="12">
    <source>
        <dbReference type="Proteomes" id="UP000015464"/>
    </source>
</evidence>
<dbReference type="GeneID" id="25037999"/>
<evidence type="ECO:0000259" key="10">
    <source>
        <dbReference type="Pfam" id="PF12932"/>
    </source>
</evidence>
<feature type="compositionally biased region" description="Polar residues" evidence="8">
    <location>
        <begin position="550"/>
        <end position="585"/>
    </location>
</feature>
<evidence type="ECO:0000256" key="5">
    <source>
        <dbReference type="ARBA" id="ARBA00022892"/>
    </source>
</evidence>
<dbReference type="GO" id="GO:0012507">
    <property type="term" value="C:ER to Golgi transport vesicle membrane"/>
    <property type="evidence" value="ECO:0007669"/>
    <property type="project" value="TreeGrafter"/>
</dbReference>
<dbReference type="OrthoDB" id="8918678at2759"/>
<sequence>MDVELTSKDREELPPSAVEKDSSNELISSSSPQQLEESNIPVHPTAEEDEKDGSSELDQPNSFAASTVKDIEENPSIHDQKNVVTGPAESVSSQDPIDALAQNDEQIGFPESESMHEQVDSQDKGETASFDPSLRDVLGSQELADEPKEAEEDSSPNPESKDTESQSLEANADTVQEETSEPVNKGIASAAENRFSMSQLFANDEPSSLGLFDNLIESTDSQSVADANSSDSLFGQVNQKSETKTQDLIDYNNPNESQFSSTKETLEAEYDHPVSASTETVLSSSSKHLEMEYRNQESIVPKNQPFRESGFDKETTHVFTDDIQPSSTENTREQPFESISGAVDETKQENPTLHDNSYEEPKMVTSNPTVEETTDLFQNNPEEEEKFFYEVLQPHEQTPSKQPKNRDAAPSLETFSSFNQPTADEDTILFNQFANNDTSLGNLSEEKKIDDTNYNELIDDSEFSSLMNNFLKPAAQPSSSAYIPKQTKPLPAASLSPLETIRRPTSQNYKPFVASKEGYSSPYDLPEEIVQQAQQKRSASYTSARKAAQISASKTSSSTVDNVQGFNAPPLSSETLAPPTITRQPPNILPVPPDIKDRPATVSAHPFVNQTARASDGPYGSGRYTSDLSSIKPSTAPMASLQGIKTFETKPPTSQKNMRSSYAPIISPNESPHVQQLPRASVSYTPIEPKKPMASIPNTPPFGTQRKQTQTSVLDGSGVRYDPPTGFQTKAGYSPSSTLGRAYPSVPNLQSPMLPSEGVSSFVNGNEIQSIRGSTAPPLPLTKVSSYTATHDTSINTTIPSLNRGYNAEHIFPSDTPGTTLPPIQRPVSRTRSPVLFHTETIPDRPATVSLPAKPPHESESMNFLDVQQDNRLTGNANPLSIETRVGNDYLSAHSAHPYSKPSPYPLELRSPIAASVPVSPNIAASKSESNLVSSNEMLQQQIDLVRSKPKPIITFGPCGTVITSFPISSQLYSANGRRDSYQPGLLKLQSLTDLLPQDYDHVSNFPGPFIGSGDKLDKNAKSAAKEWISKYIENLNLEMTYSSPGDTSQSEDKLLLLQSMELLLSIPDMSTFPENLVKILVSGFEKPPPCNTATTVQELINPERNVDSSPVVSTRDTTVSFLERVYDYLLIGDKEEALNFALQEKQWSFALIISFALGPKVLESTVRSFTKSEVKTEMLRSGVGINLQLALQLLSGVDATSMSEFSSTSSLLNLSMQSRTTNALASWKELVANIICNQYKDKNNALIELGKLLLQENRIYAAHMVFMFTFSPEICSQHSQSLFHLVGLPKDGTLPTHDELLDSVQLTEVLALIYSLHTERGVVTYPHLMNYRLYLATTLSEIGQMQTAKKYCELIGTYLNKASKKQSNLDPDFIFAVRDLTQQIFENNANDDVTTSWLGRTVSRPRLDNVLSSLGSKFSKFVAGENDYEISRPATANNGPFGKVAAHQEATSRTGSSMGNGSKYDNRPISSGVPNPTDTGINYGVSQGNAPYMNRFDPAGLSSEPAYVPTPAFQGYQDNLSNFNLATDSQMSSPRQMQAQVGYKQPTIYGDASSRAQYAPPTSSSTTQNVWLPRTSVEEGYDTGMEGEPLESPYRYKAPVPEIPTAPVKPQYAPSQYAPIGQTHEASQYAPLNTSAYVPKVPEAENEKHPMEALTTSMQDLSFDSGRSEQAKRAAAQNVAELVKREEEEKAREKAAASERKGNRKGWFSKLLRRDDNKEQASVYQAKLGERSHLRYDKDLRRWVNEDGSELNNQVAPPPPPPKVNPTKLMNNPPPSMPIPMKVTDEISPPNNPNPTVIGASANPPVSTGLPPTRGPSNSPGLPSVAPIPPTTRAAPGARAANVDPLEDILHSVPPPATGRRGKGKTSKRYVDIMKDT</sequence>
<feature type="region of interest" description="Disordered" evidence="8">
    <location>
        <begin position="395"/>
        <end position="419"/>
    </location>
</feature>
<evidence type="ECO:0000313" key="11">
    <source>
        <dbReference type="EMBL" id="EPY53143.1"/>
    </source>
</evidence>
<keyword evidence="4 7" id="KW-0256">Endoplasmic reticulum</keyword>
<dbReference type="GO" id="GO:0007030">
    <property type="term" value="P:Golgi organization"/>
    <property type="evidence" value="ECO:0007669"/>
    <property type="project" value="TreeGrafter"/>
</dbReference>
<dbReference type="InterPro" id="IPR024340">
    <property type="entry name" value="Sec16_CCD"/>
</dbReference>
<evidence type="ECO:0000256" key="7">
    <source>
        <dbReference type="RuleBase" id="RU364101"/>
    </source>
</evidence>
<comment type="function">
    <text evidence="6 7">Involved in the initiation of assembly of the COPII coat required for the formation of transport vesicles from the endoplasmic reticulum (ER) and the selection of cargo molecules. Also involved in autophagy.</text>
</comment>
<feature type="compositionally biased region" description="Polar residues" evidence="8">
    <location>
        <begin position="1469"/>
        <end position="1482"/>
    </location>
</feature>
<feature type="region of interest" description="Disordered" evidence="8">
    <location>
        <begin position="347"/>
        <end position="368"/>
    </location>
</feature>
<reference evidence="11 12" key="1">
    <citation type="journal article" date="2011" name="Science">
        <title>Comparative functional genomics of the fission yeasts.</title>
        <authorList>
            <person name="Rhind N."/>
            <person name="Chen Z."/>
            <person name="Yassour M."/>
            <person name="Thompson D.A."/>
            <person name="Haas B.J."/>
            <person name="Habib N."/>
            <person name="Wapinski I."/>
            <person name="Roy S."/>
            <person name="Lin M.F."/>
            <person name="Heiman D.I."/>
            <person name="Young S.K."/>
            <person name="Furuya K."/>
            <person name="Guo Y."/>
            <person name="Pidoux A."/>
            <person name="Chen H.M."/>
            <person name="Robbertse B."/>
            <person name="Goldberg J.M."/>
            <person name="Aoki K."/>
            <person name="Bayne E.H."/>
            <person name="Berlin A.M."/>
            <person name="Desjardins C.A."/>
            <person name="Dobbs E."/>
            <person name="Dukaj L."/>
            <person name="Fan L."/>
            <person name="FitzGerald M.G."/>
            <person name="French C."/>
            <person name="Gujja S."/>
            <person name="Hansen K."/>
            <person name="Keifenheim D."/>
            <person name="Levin J.Z."/>
            <person name="Mosher R.A."/>
            <person name="Mueller C.A."/>
            <person name="Pfiffner J."/>
            <person name="Priest M."/>
            <person name="Russ C."/>
            <person name="Smialowska A."/>
            <person name="Swoboda P."/>
            <person name="Sykes S.M."/>
            <person name="Vaughn M."/>
            <person name="Vengrova S."/>
            <person name="Yoder R."/>
            <person name="Zeng Q."/>
            <person name="Allshire R."/>
            <person name="Baulcombe D."/>
            <person name="Birren B.W."/>
            <person name="Brown W."/>
            <person name="Ekwall K."/>
            <person name="Kellis M."/>
            <person name="Leatherwood J."/>
            <person name="Levin H."/>
            <person name="Margalit H."/>
            <person name="Martienssen R."/>
            <person name="Nieduszynski C.A."/>
            <person name="Spatafora J.W."/>
            <person name="Friedman N."/>
            <person name="Dalgaard J.Z."/>
            <person name="Baumann P."/>
            <person name="Niki H."/>
            <person name="Regev A."/>
            <person name="Nusbaum C."/>
        </authorList>
    </citation>
    <scope>NUCLEOTIDE SEQUENCE [LARGE SCALE GENOMIC DNA]</scope>
    <source>
        <strain evidence="12">OY26 / ATCC MYA-4695 / CBS 11777 / NBRC 106824 / NRRL Y48691</strain>
    </source>
</reference>
<keyword evidence="3 7" id="KW-0813">Transport</keyword>
<comment type="similarity">
    <text evidence="2 7">Belongs to the SEC16 family.</text>
</comment>
<dbReference type="PANTHER" id="PTHR13402:SF6">
    <property type="entry name" value="SECRETORY 16, ISOFORM I"/>
    <property type="match status" value="1"/>
</dbReference>
<feature type="compositionally biased region" description="Polar residues" evidence="8">
    <location>
        <begin position="252"/>
        <end position="263"/>
    </location>
</feature>
<evidence type="ECO:0000256" key="4">
    <source>
        <dbReference type="ARBA" id="ARBA00022824"/>
    </source>
</evidence>
<gene>
    <name evidence="11" type="ORF">SPOG_03682</name>
</gene>
<evidence type="ECO:0000256" key="1">
    <source>
        <dbReference type="ARBA" id="ARBA00004397"/>
    </source>
</evidence>
<dbReference type="EMBL" id="KE546988">
    <property type="protein sequence ID" value="EPY53143.1"/>
    <property type="molecule type" value="Genomic_DNA"/>
</dbReference>
<dbReference type="HOGENOM" id="CLU_236268_0_0_1"/>
<name>S9VZP8_SCHCR</name>
<dbReference type="InterPro" id="IPR024298">
    <property type="entry name" value="Sec16_Sec23-bd"/>
</dbReference>
<feature type="compositionally biased region" description="Polar residues" evidence="8">
    <location>
        <begin position="56"/>
        <end position="65"/>
    </location>
</feature>
<dbReference type="Pfam" id="PF12932">
    <property type="entry name" value="Sec16"/>
    <property type="match status" value="1"/>
</dbReference>
<dbReference type="GO" id="GO:0016192">
    <property type="term" value="P:vesicle-mediated transport"/>
    <property type="evidence" value="ECO:0007669"/>
    <property type="project" value="UniProtKB-KW"/>
</dbReference>
<feature type="compositionally biased region" description="Polar residues" evidence="8">
    <location>
        <begin position="24"/>
        <end position="37"/>
    </location>
</feature>
<feature type="compositionally biased region" description="Low complexity" evidence="8">
    <location>
        <begin position="1832"/>
        <end position="1842"/>
    </location>
</feature>
<feature type="compositionally biased region" description="Polar residues" evidence="8">
    <location>
        <begin position="623"/>
        <end position="633"/>
    </location>
</feature>
<comment type="subcellular location">
    <subcellularLocation>
        <location evidence="1">Endoplasmic reticulum membrane</location>
        <topology evidence="1">Peripheral membrane protein</topology>
        <orientation evidence="1">Cytoplasmic side</orientation>
    </subcellularLocation>
</comment>
<feature type="compositionally biased region" description="Polar residues" evidence="8">
    <location>
        <begin position="221"/>
        <end position="240"/>
    </location>
</feature>
<dbReference type="Pfam" id="PF12931">
    <property type="entry name" value="TPR_Sec16"/>
    <property type="match status" value="1"/>
</dbReference>
<feature type="region of interest" description="Disordered" evidence="8">
    <location>
        <begin position="477"/>
        <end position="509"/>
    </location>
</feature>
<feature type="domain" description="Sec16 Sec23-binding" evidence="9">
    <location>
        <begin position="1127"/>
        <end position="1426"/>
    </location>
</feature>
<dbReference type="eggNOG" id="KOG1913">
    <property type="taxonomic scope" value="Eukaryota"/>
</dbReference>
<organism evidence="11 12">
    <name type="scientific">Schizosaccharomyces cryophilus (strain OY26 / ATCC MYA-4695 / CBS 11777 / NBRC 106824 / NRRL Y48691)</name>
    <name type="common">Fission yeast</name>
    <dbReference type="NCBI Taxonomy" id="653667"/>
    <lineage>
        <taxon>Eukaryota</taxon>
        <taxon>Fungi</taxon>
        <taxon>Dikarya</taxon>
        <taxon>Ascomycota</taxon>
        <taxon>Taphrinomycotina</taxon>
        <taxon>Schizosaccharomycetes</taxon>
        <taxon>Schizosaccharomycetales</taxon>
        <taxon>Schizosaccharomycetaceae</taxon>
        <taxon>Schizosaccharomyces</taxon>
    </lineage>
</organism>
<dbReference type="STRING" id="653667.S9VZP8"/>
<dbReference type="PANTHER" id="PTHR13402">
    <property type="entry name" value="RGPR-RELATED"/>
    <property type="match status" value="1"/>
</dbReference>
<feature type="compositionally biased region" description="Basic and acidic residues" evidence="8">
    <location>
        <begin position="1685"/>
        <end position="1702"/>
    </location>
</feature>
<dbReference type="GO" id="GO:0070971">
    <property type="term" value="C:endoplasmic reticulum exit site"/>
    <property type="evidence" value="ECO:0007669"/>
    <property type="project" value="TreeGrafter"/>
</dbReference>
<feature type="compositionally biased region" description="Basic and acidic residues" evidence="8">
    <location>
        <begin position="1"/>
        <end position="23"/>
    </location>
</feature>
<evidence type="ECO:0000256" key="8">
    <source>
        <dbReference type="SAM" id="MobiDB-lite"/>
    </source>
</evidence>
<dbReference type="GO" id="GO:0015031">
    <property type="term" value="P:protein transport"/>
    <property type="evidence" value="ECO:0007669"/>
    <property type="project" value="UniProtKB-KW"/>
</dbReference>
<feature type="domain" description="Sec16 central conserved" evidence="10">
    <location>
        <begin position="952"/>
        <end position="1065"/>
    </location>
</feature>
<proteinExistence type="inferred from homology"/>
<dbReference type="eggNOG" id="KOG1181">
    <property type="taxonomic scope" value="Eukaryota"/>
</dbReference>
<feature type="region of interest" description="Disordered" evidence="8">
    <location>
        <begin position="1685"/>
        <end position="1725"/>
    </location>
</feature>
<feature type="region of interest" description="Disordered" evidence="8">
    <location>
        <begin position="221"/>
        <end position="277"/>
    </location>
</feature>
<protein>
    <recommendedName>
        <fullName evidence="7">Protein transport protein sec16</fullName>
    </recommendedName>
</protein>
<keyword evidence="7" id="KW-0472">Membrane</keyword>
<feature type="region of interest" description="Disordered" evidence="8">
    <location>
        <begin position="550"/>
        <end position="587"/>
    </location>
</feature>
<evidence type="ECO:0000256" key="3">
    <source>
        <dbReference type="ARBA" id="ARBA00022448"/>
    </source>
</evidence>
<feature type="region of interest" description="Disordered" evidence="8">
    <location>
        <begin position="1746"/>
        <end position="1878"/>
    </location>
</feature>
<feature type="region of interest" description="Disordered" evidence="8">
    <location>
        <begin position="687"/>
        <end position="752"/>
    </location>
</feature>
<feature type="compositionally biased region" description="Polar residues" evidence="8">
    <location>
        <begin position="1450"/>
        <end position="1461"/>
    </location>
</feature>
<keyword evidence="7" id="KW-0072">Autophagy</keyword>
<dbReference type="Proteomes" id="UP000015464">
    <property type="component" value="Unassembled WGS sequence"/>
</dbReference>
<keyword evidence="5 7" id="KW-0931">ER-Golgi transport</keyword>
<feature type="region of interest" description="Disordered" evidence="8">
    <location>
        <begin position="1434"/>
        <end position="1482"/>
    </location>
</feature>
<dbReference type="GO" id="GO:0006914">
    <property type="term" value="P:autophagy"/>
    <property type="evidence" value="ECO:0007669"/>
    <property type="project" value="UniProtKB-KW"/>
</dbReference>
<accession>S9VZP8</accession>
<feature type="compositionally biased region" description="Basic and acidic residues" evidence="8">
    <location>
        <begin position="113"/>
        <end position="126"/>
    </location>
</feature>
<dbReference type="GO" id="GO:0005789">
    <property type="term" value="C:endoplasmic reticulum membrane"/>
    <property type="evidence" value="ECO:0007669"/>
    <property type="project" value="UniProtKB-SubCell"/>
</dbReference>
<keyword evidence="7" id="KW-0653">Protein transport</keyword>
<dbReference type="CDD" id="cd09233">
    <property type="entry name" value="ACE1-Sec16-like"/>
    <property type="match status" value="1"/>
</dbReference>
<evidence type="ECO:0000259" key="9">
    <source>
        <dbReference type="Pfam" id="PF12931"/>
    </source>
</evidence>
<dbReference type="RefSeq" id="XP_013021400.1">
    <property type="nucleotide sequence ID" value="XM_013165946.1"/>
</dbReference>
<keyword evidence="12" id="KW-1185">Reference proteome</keyword>
<feature type="region of interest" description="Disordered" evidence="8">
    <location>
        <begin position="607"/>
        <end position="635"/>
    </location>
</feature>
<evidence type="ECO:0000256" key="2">
    <source>
        <dbReference type="ARBA" id="ARBA00005927"/>
    </source>
</evidence>
<dbReference type="Gene3D" id="1.25.40.1030">
    <property type="match status" value="1"/>
</dbReference>
<feature type="region of interest" description="Disordered" evidence="8">
    <location>
        <begin position="1"/>
        <end position="190"/>
    </location>
</feature>
<evidence type="ECO:0000256" key="6">
    <source>
        <dbReference type="ARBA" id="ARBA00024687"/>
    </source>
</evidence>
<feature type="compositionally biased region" description="Polar residues" evidence="8">
    <location>
        <begin position="701"/>
        <end position="714"/>
    </location>
</feature>
<feature type="compositionally biased region" description="Basic and acidic residues" evidence="8">
    <location>
        <begin position="69"/>
        <end position="81"/>
    </location>
</feature>
<dbReference type="GO" id="GO:0070973">
    <property type="term" value="P:protein localization to endoplasmic reticulum exit site"/>
    <property type="evidence" value="ECO:0007669"/>
    <property type="project" value="TreeGrafter"/>
</dbReference>
<dbReference type="OMA" id="NQPPPIM"/>